<name>A0A7G2FNH0_ARATH</name>
<reference evidence="8 10" key="1">
    <citation type="submission" date="2020-09" db="EMBL/GenBank/DDBJ databases">
        <authorList>
            <person name="Ashkenazy H."/>
        </authorList>
    </citation>
    <scope>NUCLEOTIDE SEQUENCE [LARGE SCALE GENOMIC DNA]</scope>
    <source>
        <strain evidence="10">cv. Cdm-0</strain>
    </source>
</reference>
<evidence type="ECO:0000256" key="2">
    <source>
        <dbReference type="ARBA" id="ARBA00008931"/>
    </source>
</evidence>
<dbReference type="InterPro" id="IPR000114">
    <property type="entry name" value="Ribosomal_uL16_bact-type"/>
</dbReference>
<evidence type="ECO:0000259" key="7">
    <source>
        <dbReference type="Pfam" id="PF00329"/>
    </source>
</evidence>
<dbReference type="EMBL" id="LR881472">
    <property type="protein sequence ID" value="CAD5336161.1"/>
    <property type="molecule type" value="Genomic_DNA"/>
</dbReference>
<evidence type="ECO:0000256" key="3">
    <source>
        <dbReference type="ARBA" id="ARBA00022448"/>
    </source>
</evidence>
<dbReference type="GO" id="GO:0019843">
    <property type="term" value="F:rRNA binding"/>
    <property type="evidence" value="ECO:0007669"/>
    <property type="project" value="InterPro"/>
</dbReference>
<dbReference type="PANTHER" id="PTHR10884:SF14">
    <property type="entry name" value="NADH DEHYDROGENASE [UBIQUINONE] IRON-SULFUR PROTEIN 3, MITOCHONDRIAL"/>
    <property type="match status" value="1"/>
</dbReference>
<dbReference type="InterPro" id="IPR047873">
    <property type="entry name" value="Ribosomal_uL16"/>
</dbReference>
<evidence type="ECO:0000313" key="8">
    <source>
        <dbReference type="EMBL" id="CAD5336161.1"/>
    </source>
</evidence>
<dbReference type="PROSITE" id="PS00701">
    <property type="entry name" value="RIBOSOMAL_L16_2"/>
    <property type="match status" value="1"/>
</dbReference>
<evidence type="ECO:0000256" key="1">
    <source>
        <dbReference type="ARBA" id="ARBA00007569"/>
    </source>
</evidence>
<dbReference type="InterPro" id="IPR020396">
    <property type="entry name" value="NADH_UbQ_OxRdtase_CS"/>
</dbReference>
<feature type="domain" description="NADH:ubiquinone oxidoreductase 30kDa subunit" evidence="7">
    <location>
        <begin position="262"/>
        <end position="320"/>
    </location>
</feature>
<dbReference type="InterPro" id="IPR020798">
    <property type="entry name" value="Ribosomal_uL16_CS"/>
</dbReference>
<dbReference type="EMBL" id="LR881472">
    <property type="protein sequence ID" value="CAD5336191.1"/>
    <property type="molecule type" value="Genomic_DNA"/>
</dbReference>
<comment type="similarity">
    <text evidence="2">Belongs to the universal ribosomal protein uL16 family.</text>
</comment>
<keyword evidence="6" id="KW-1278">Translocase</keyword>
<dbReference type="Proteomes" id="UP000516314">
    <property type="component" value="Mitochondrion MT"/>
</dbReference>
<dbReference type="NCBIfam" id="TIGR01164">
    <property type="entry name" value="rplP_bact"/>
    <property type="match status" value="1"/>
</dbReference>
<dbReference type="CDD" id="cd01433">
    <property type="entry name" value="Ribosomal_L16_L10e"/>
    <property type="match status" value="1"/>
</dbReference>
<geneLocation type="mitochondrion" evidence="8"/>
<keyword evidence="3 6" id="KW-0813">Transport</keyword>
<dbReference type="GO" id="GO:1990904">
    <property type="term" value="C:ribonucleoprotein complex"/>
    <property type="evidence" value="ECO:0007669"/>
    <property type="project" value="UniProtKB-KW"/>
</dbReference>
<proteinExistence type="inferred from homology"/>
<dbReference type="GO" id="GO:0003735">
    <property type="term" value="F:structural constituent of ribosome"/>
    <property type="evidence" value="ECO:0007669"/>
    <property type="project" value="InterPro"/>
</dbReference>
<comment type="similarity">
    <text evidence="1 6">Belongs to the complex I 30 kDa subunit family.</text>
</comment>
<dbReference type="PROSITE" id="PS00542">
    <property type="entry name" value="COMPLEX1_30K"/>
    <property type="match status" value="1"/>
</dbReference>
<dbReference type="PRINTS" id="PR00060">
    <property type="entry name" value="RIBOSOMALL16"/>
</dbReference>
<organism evidence="8 10">
    <name type="scientific">Arabidopsis thaliana</name>
    <name type="common">Mouse-ear cress</name>
    <dbReference type="NCBI Taxonomy" id="3702"/>
    <lineage>
        <taxon>Eukaryota</taxon>
        <taxon>Viridiplantae</taxon>
        <taxon>Streptophyta</taxon>
        <taxon>Embryophyta</taxon>
        <taxon>Tracheophyta</taxon>
        <taxon>Spermatophyta</taxon>
        <taxon>Magnoliopsida</taxon>
        <taxon>eudicotyledons</taxon>
        <taxon>Gunneridae</taxon>
        <taxon>Pentapetalae</taxon>
        <taxon>rosids</taxon>
        <taxon>malvids</taxon>
        <taxon>Brassicales</taxon>
        <taxon>Brassicaceae</taxon>
        <taxon>Camelineae</taxon>
        <taxon>Arabidopsis</taxon>
    </lineage>
</organism>
<evidence type="ECO:0000313" key="9">
    <source>
        <dbReference type="EMBL" id="CAD5336191.1"/>
    </source>
</evidence>
<dbReference type="Pfam" id="PF00252">
    <property type="entry name" value="Ribosomal_L16"/>
    <property type="match status" value="1"/>
</dbReference>
<evidence type="ECO:0000313" key="10">
    <source>
        <dbReference type="Proteomes" id="UP000516314"/>
    </source>
</evidence>
<dbReference type="GO" id="GO:0016651">
    <property type="term" value="F:oxidoreductase activity, acting on NAD(P)H"/>
    <property type="evidence" value="ECO:0007669"/>
    <property type="project" value="InterPro"/>
</dbReference>
<dbReference type="InterPro" id="IPR001268">
    <property type="entry name" value="NADH_UbQ_OxRdtase_30kDa_su"/>
</dbReference>
<evidence type="ECO:0000256" key="5">
    <source>
        <dbReference type="ARBA" id="ARBA00023274"/>
    </source>
</evidence>
<gene>
    <name evidence="8" type="ORF">AT9943_LOCUS23371</name>
    <name evidence="9" type="ORF">AT9943_LOCUS23399</name>
</gene>
<evidence type="ECO:0000256" key="6">
    <source>
        <dbReference type="RuleBase" id="RU003456"/>
    </source>
</evidence>
<dbReference type="GO" id="GO:0005840">
    <property type="term" value="C:ribosome"/>
    <property type="evidence" value="ECO:0007669"/>
    <property type="project" value="UniProtKB-KW"/>
</dbReference>
<dbReference type="Gene3D" id="3.90.1170.10">
    <property type="entry name" value="Ribosomal protein L10e/L16"/>
    <property type="match status" value="1"/>
</dbReference>
<sequence>MGRANAQGRSLQKRIRSRIAFFVESSTSEKKCLAEAKNRLTHFIRLANDLRFAGTTKTTISLFPFFGATFFFLRDGVGVYNNLDAREQLLNQLRVKCWNLVGKDKIMELIEKLKNLGGIEELIKVIDMMIEIILRKRGIPYRCSRGCKPDGTKLGFGRYGTKSCKAGRLSYRAIEAARRAIIGHFHRAMSGQFRRNGKIWVRVFADLPITGKPTEVRMGRGKGNPTGWIARVSTGQIPFEMDGVSLANARQAATLAAHKPYEVTRISPVVSLFPSAGRWEREVWDMFGVSFINHPDLRRISTDYGFEGHPLRKDLPLSGYVEVRYDDPEKRVVSEPIEMTQEFRYFDFASPWEQRSDG</sequence>
<keyword evidence="4" id="KW-0689">Ribosomal protein</keyword>
<protein>
    <submittedName>
        <fullName evidence="8">(thale cress) hypothetical protein</fullName>
    </submittedName>
</protein>
<keyword evidence="5" id="KW-0687">Ribonucleoprotein</keyword>
<dbReference type="InterPro" id="IPR016180">
    <property type="entry name" value="Ribosomal_uL16_dom"/>
</dbReference>
<dbReference type="Pfam" id="PF00329">
    <property type="entry name" value="Complex1_30kDa"/>
    <property type="match status" value="1"/>
</dbReference>
<evidence type="ECO:0000256" key="4">
    <source>
        <dbReference type="ARBA" id="ARBA00022980"/>
    </source>
</evidence>
<keyword evidence="8" id="KW-0496">Mitochondrion</keyword>
<dbReference type="AlphaFoldDB" id="A0A7G2FNH0"/>
<dbReference type="GO" id="GO:0006412">
    <property type="term" value="P:translation"/>
    <property type="evidence" value="ECO:0007669"/>
    <property type="project" value="InterPro"/>
</dbReference>
<accession>A0A7G2FNH0</accession>
<dbReference type="PANTHER" id="PTHR10884">
    <property type="entry name" value="NADH DEHYDROGENASE UBIQUINONE IRON-SULFUR PROTEIN 3"/>
    <property type="match status" value="1"/>
</dbReference>
<keyword evidence="6" id="KW-0520">NAD</keyword>
<dbReference type="GO" id="GO:0008137">
    <property type="term" value="F:NADH dehydrogenase (ubiquinone) activity"/>
    <property type="evidence" value="ECO:0007669"/>
    <property type="project" value="InterPro"/>
</dbReference>
<dbReference type="PROSITE" id="PS00586">
    <property type="entry name" value="RIBOSOMAL_L16_1"/>
    <property type="match status" value="1"/>
</dbReference>
<dbReference type="InterPro" id="IPR037232">
    <property type="entry name" value="NADH_quin_OxRdtase_su_C/D-like"/>
</dbReference>
<dbReference type="InterPro" id="IPR036920">
    <property type="entry name" value="Ribosomal_uL16_sf"/>
</dbReference>
<dbReference type="SUPFAM" id="SSF54686">
    <property type="entry name" value="Ribosomal protein L16p/L10e"/>
    <property type="match status" value="1"/>
</dbReference>
<dbReference type="SUPFAM" id="SSF143243">
    <property type="entry name" value="Nqo5-like"/>
    <property type="match status" value="1"/>
</dbReference>